<accession>A0A1J0GJU1</accession>
<reference evidence="2" key="1">
    <citation type="journal article" date="2016" name="Front. Microbiol.">
        <title>Complete Genome Sequence of Clostridium estertheticum DSM 8809, a Microbe Identified in Spoiled Vacuum Packed Beef.</title>
        <authorList>
            <person name="Yu Z."/>
            <person name="Gunn L."/>
            <person name="Brennan E."/>
            <person name="Reid R."/>
            <person name="Wall P.G."/>
            <person name="Gaora O.P."/>
            <person name="Hurley D."/>
            <person name="Bolton D."/>
            <person name="Fanning S."/>
        </authorList>
    </citation>
    <scope>NUCLEOTIDE SEQUENCE [LARGE SCALE GENOMIC DNA]</scope>
    <source>
        <strain evidence="2">DSM 8809</strain>
    </source>
</reference>
<dbReference type="AlphaFoldDB" id="A0A1J0GJU1"/>
<gene>
    <name evidence="1" type="ORF">A7L45_14380</name>
</gene>
<dbReference type="STRING" id="1552.A7L45_14380"/>
<evidence type="ECO:0000313" key="2">
    <source>
        <dbReference type="Proteomes" id="UP000182569"/>
    </source>
</evidence>
<protein>
    <submittedName>
        <fullName evidence="1">Uncharacterized protein</fullName>
    </submittedName>
</protein>
<dbReference type="KEGG" id="ceu:A7L45_14380"/>
<sequence>MEFKLNKIDVEIRRRVKDTTKSGVVHRKGSIAVNKDRNPKKNSETYEEFKGEISKYNKKHKITIGAFKNEQYNVQVFKEALEKEQRSIGNFIDTKK</sequence>
<dbReference type="Proteomes" id="UP000182569">
    <property type="component" value="Chromosome"/>
</dbReference>
<dbReference type="EMBL" id="CP015756">
    <property type="protein sequence ID" value="APC41174.1"/>
    <property type="molecule type" value="Genomic_DNA"/>
</dbReference>
<dbReference type="RefSeq" id="WP_071613468.1">
    <property type="nucleotide sequence ID" value="NZ_CP015756.1"/>
</dbReference>
<organism evidence="1 2">
    <name type="scientific">Clostridium estertheticum subsp. estertheticum</name>
    <dbReference type="NCBI Taxonomy" id="1552"/>
    <lineage>
        <taxon>Bacteria</taxon>
        <taxon>Bacillati</taxon>
        <taxon>Bacillota</taxon>
        <taxon>Clostridia</taxon>
        <taxon>Eubacteriales</taxon>
        <taxon>Clostridiaceae</taxon>
        <taxon>Clostridium</taxon>
    </lineage>
</organism>
<proteinExistence type="predicted"/>
<name>A0A1J0GJU1_9CLOT</name>
<evidence type="ECO:0000313" key="1">
    <source>
        <dbReference type="EMBL" id="APC41174.1"/>
    </source>
</evidence>
<keyword evidence="2" id="KW-1185">Reference proteome</keyword>
<dbReference type="OrthoDB" id="1935644at2"/>